<accession>A0A2W1FQ89</accession>
<name>A0A2W1FQ89_9PLEO</name>
<gene>
    <name evidence="4" type="ORF">Ptr86124_004382</name>
    <name evidence="3" type="ORF">PtrM4_091250</name>
</gene>
<evidence type="ECO:0000313" key="3">
    <source>
        <dbReference type="EMBL" id="KAF7571625.1"/>
    </source>
</evidence>
<evidence type="ECO:0000313" key="4">
    <source>
        <dbReference type="EMBL" id="KAI1517445.1"/>
    </source>
</evidence>
<sequence length="121" mass="12918">MSNAEKSTELALQVFFGIFGVIGTIATLAGLHRHDSLGCVLVRRMRGRQIIHEHGHDVEAFTSSLASLADVTDAPDDTVPCERKSTLPPTYEQSSDGSHSEAIFGSDLNASLFTSKATGSQ</sequence>
<dbReference type="Proteomes" id="UP000245464">
    <property type="component" value="Chromosome 4"/>
</dbReference>
<evidence type="ECO:0000256" key="2">
    <source>
        <dbReference type="SAM" id="Phobius"/>
    </source>
</evidence>
<evidence type="ECO:0000256" key="1">
    <source>
        <dbReference type="SAM" id="MobiDB-lite"/>
    </source>
</evidence>
<feature type="transmembrane region" description="Helical" evidence="2">
    <location>
        <begin position="12"/>
        <end position="31"/>
    </location>
</feature>
<dbReference type="EMBL" id="NRDI02000004">
    <property type="protein sequence ID" value="KAI1517445.1"/>
    <property type="molecule type" value="Genomic_DNA"/>
</dbReference>
<dbReference type="AlphaFoldDB" id="A0A2W1FQ89"/>
<dbReference type="Proteomes" id="UP000249757">
    <property type="component" value="Unassembled WGS sequence"/>
</dbReference>
<dbReference type="EMBL" id="NQIK02000004">
    <property type="protein sequence ID" value="KAF7571625.1"/>
    <property type="molecule type" value="Genomic_DNA"/>
</dbReference>
<keyword evidence="2" id="KW-1133">Transmembrane helix</keyword>
<reference evidence="6" key="4">
    <citation type="journal article" date="2022" name="Microb. Genom.">
        <title>A global pangenome for the wheat fungal pathogen Pyrenophora tritici-repentis and prediction of effector protein structural homology.</title>
        <authorList>
            <person name="Moolhuijzen P.M."/>
            <person name="See P.T."/>
            <person name="Shi G."/>
            <person name="Powell H.R."/>
            <person name="Cockram J."/>
            <person name="Jorgensen L.N."/>
            <person name="Benslimane H."/>
            <person name="Strelkov S.E."/>
            <person name="Turner J."/>
            <person name="Liu Z."/>
            <person name="Moffat C.S."/>
        </authorList>
    </citation>
    <scope>NUCLEOTIDE SEQUENCE [LARGE SCALE GENOMIC DNA]</scope>
</reference>
<keyword evidence="2" id="KW-0472">Membrane</keyword>
<protein>
    <submittedName>
        <fullName evidence="3">Uncharacterized protein</fullName>
    </submittedName>
</protein>
<keyword evidence="2" id="KW-0812">Transmembrane</keyword>
<organism evidence="3 5">
    <name type="scientific">Pyrenophora tritici-repentis</name>
    <dbReference type="NCBI Taxonomy" id="45151"/>
    <lineage>
        <taxon>Eukaryota</taxon>
        <taxon>Fungi</taxon>
        <taxon>Dikarya</taxon>
        <taxon>Ascomycota</taxon>
        <taxon>Pezizomycotina</taxon>
        <taxon>Dothideomycetes</taxon>
        <taxon>Pleosporomycetidae</taxon>
        <taxon>Pleosporales</taxon>
        <taxon>Pleosporineae</taxon>
        <taxon>Pleosporaceae</taxon>
        <taxon>Pyrenophora</taxon>
    </lineage>
</organism>
<proteinExistence type="predicted"/>
<evidence type="ECO:0000313" key="5">
    <source>
        <dbReference type="Proteomes" id="UP000245464"/>
    </source>
</evidence>
<reference evidence="4" key="2">
    <citation type="submission" date="2021-05" db="EMBL/GenBank/DDBJ databases">
        <authorList>
            <person name="Moolhuijzen P.M."/>
            <person name="Moffat C.S."/>
        </authorList>
    </citation>
    <scope>NUCLEOTIDE SEQUENCE</scope>
    <source>
        <strain evidence="4">86-124</strain>
    </source>
</reference>
<evidence type="ECO:0000313" key="6">
    <source>
        <dbReference type="Proteomes" id="UP000249757"/>
    </source>
</evidence>
<reference evidence="4" key="3">
    <citation type="journal article" date="2022" name="bioRxiv">
        <title>A global pangenome for the wheat fungal pathogen Pyrenophora tritici-repentis and prediction of effector protein structural homology.</title>
        <authorList>
            <person name="Moolhuijzen P."/>
            <person name="See P.T."/>
            <person name="Shi G."/>
            <person name="Powell H.R."/>
            <person name="Cockram J."/>
            <person name="Jorgensen L.N."/>
            <person name="Benslimane H."/>
            <person name="Strelkov S.E."/>
            <person name="Turner J."/>
            <person name="Liu Z."/>
            <person name="Moffat C.S."/>
        </authorList>
    </citation>
    <scope>NUCLEOTIDE SEQUENCE</scope>
    <source>
        <strain evidence="4">86-124</strain>
    </source>
</reference>
<feature type="region of interest" description="Disordered" evidence="1">
    <location>
        <begin position="73"/>
        <end position="102"/>
    </location>
</feature>
<keyword evidence="6" id="KW-1185">Reference proteome</keyword>
<dbReference type="OrthoDB" id="3693272at2759"/>
<comment type="caution">
    <text evidence="3">The sequence shown here is derived from an EMBL/GenBank/DDBJ whole genome shotgun (WGS) entry which is preliminary data.</text>
</comment>
<feature type="compositionally biased region" description="Polar residues" evidence="1">
    <location>
        <begin position="87"/>
        <end position="97"/>
    </location>
</feature>
<reference evidence="3 5" key="1">
    <citation type="journal article" date="2018" name="BMC Genomics">
        <title>Comparative genomics of the wheat fungal pathogen Pyrenophora tritici-repentis reveals chromosomal variations and genome plasticity.</title>
        <authorList>
            <person name="Moolhuijzen P."/>
            <person name="See P.T."/>
            <person name="Hane J.K."/>
            <person name="Shi G."/>
            <person name="Liu Z."/>
            <person name="Oliver R.P."/>
            <person name="Moffat C.S."/>
        </authorList>
    </citation>
    <scope>NUCLEOTIDE SEQUENCE [LARGE SCALE GENOMIC DNA]</scope>
    <source>
        <strain evidence="3">M4</strain>
    </source>
</reference>